<dbReference type="Pfam" id="PF02643">
    <property type="entry name" value="DUF192"/>
    <property type="match status" value="1"/>
</dbReference>
<sequence>MEEWIMMNDETKQVVGQRILVANSFFRRLKGLMFQKSFGEYDGLLLTQTKQIHMFWMRFPLDVVYLKRIGKKEEDWIFQIVDLHENMKPWTMGKWVSQATDVLEVKAGWIREQKIRKGNLLRVNKLS</sequence>
<evidence type="ECO:0000313" key="2">
    <source>
        <dbReference type="Proteomes" id="UP000295788"/>
    </source>
</evidence>
<organism evidence="1 2">
    <name type="scientific">Tepidibacillus fermentans</name>
    <dbReference type="NCBI Taxonomy" id="1281767"/>
    <lineage>
        <taxon>Bacteria</taxon>
        <taxon>Bacillati</taxon>
        <taxon>Bacillota</taxon>
        <taxon>Bacilli</taxon>
        <taxon>Bacillales</taxon>
        <taxon>Bacillaceae</taxon>
        <taxon>Tepidibacillus</taxon>
    </lineage>
</organism>
<protein>
    <recommendedName>
        <fullName evidence="3">DUF192 domain-containing protein</fullName>
    </recommendedName>
</protein>
<dbReference type="OrthoDB" id="9813379at2"/>
<dbReference type="Gene3D" id="2.60.120.1140">
    <property type="entry name" value="Protein of unknown function DUF192"/>
    <property type="match status" value="1"/>
</dbReference>
<comment type="caution">
    <text evidence="1">The sequence shown here is derived from an EMBL/GenBank/DDBJ whole genome shotgun (WGS) entry which is preliminary data.</text>
</comment>
<dbReference type="InterPro" id="IPR003795">
    <property type="entry name" value="DUF192"/>
</dbReference>
<dbReference type="EMBL" id="SMAB01000005">
    <property type="protein sequence ID" value="TCS83330.1"/>
    <property type="molecule type" value="Genomic_DNA"/>
</dbReference>
<evidence type="ECO:0000313" key="1">
    <source>
        <dbReference type="EMBL" id="TCS83330.1"/>
    </source>
</evidence>
<dbReference type="RefSeq" id="WP_132767762.1">
    <property type="nucleotide sequence ID" value="NZ_SMAB01000005.1"/>
</dbReference>
<dbReference type="PANTHER" id="PTHR37953:SF1">
    <property type="entry name" value="UPF0127 PROTEIN MJ1496"/>
    <property type="match status" value="1"/>
</dbReference>
<reference evidence="1 2" key="1">
    <citation type="submission" date="2019-03" db="EMBL/GenBank/DDBJ databases">
        <title>Genomic Encyclopedia of Type Strains, Phase IV (KMG-IV): sequencing the most valuable type-strain genomes for metagenomic binning, comparative biology and taxonomic classification.</title>
        <authorList>
            <person name="Goeker M."/>
        </authorList>
    </citation>
    <scope>NUCLEOTIDE SEQUENCE [LARGE SCALE GENOMIC DNA]</scope>
    <source>
        <strain evidence="1 2">DSM 23802</strain>
    </source>
</reference>
<evidence type="ECO:0008006" key="3">
    <source>
        <dbReference type="Google" id="ProtNLM"/>
    </source>
</evidence>
<proteinExistence type="predicted"/>
<dbReference type="AlphaFoldDB" id="A0A4R3KIF1"/>
<dbReference type="PANTHER" id="PTHR37953">
    <property type="entry name" value="UPF0127 PROTEIN MJ1496"/>
    <property type="match status" value="1"/>
</dbReference>
<accession>A0A4R3KIF1</accession>
<keyword evidence="2" id="KW-1185">Reference proteome</keyword>
<name>A0A4R3KIF1_9BACI</name>
<gene>
    <name evidence="1" type="ORF">EDD72_10570</name>
</gene>
<dbReference type="Proteomes" id="UP000295788">
    <property type="component" value="Unassembled WGS sequence"/>
</dbReference>
<dbReference type="InterPro" id="IPR038695">
    <property type="entry name" value="Saro_0823-like_sf"/>
</dbReference>